<feature type="region of interest" description="Disordered" evidence="7">
    <location>
        <begin position="568"/>
        <end position="590"/>
    </location>
</feature>
<dbReference type="Gene3D" id="1.10.20.10">
    <property type="entry name" value="Histone, subunit A"/>
    <property type="match status" value="1"/>
</dbReference>
<evidence type="ECO:0000256" key="3">
    <source>
        <dbReference type="ARBA" id="ARBA00023015"/>
    </source>
</evidence>
<proteinExistence type="inferred from homology"/>
<dbReference type="GO" id="GO:0046982">
    <property type="term" value="F:protein heterodimerization activity"/>
    <property type="evidence" value="ECO:0007669"/>
    <property type="project" value="InterPro"/>
</dbReference>
<comment type="subcellular location">
    <subcellularLocation>
        <location evidence="1">Nucleus</location>
    </subcellularLocation>
</comment>
<gene>
    <name evidence="10" type="ORF">QVD17_10343</name>
</gene>
<evidence type="ECO:0000256" key="5">
    <source>
        <dbReference type="ARBA" id="ARBA00023242"/>
    </source>
</evidence>
<keyword evidence="3" id="KW-0805">Transcription regulation</keyword>
<dbReference type="InterPro" id="IPR045144">
    <property type="entry name" value="TAF4"/>
</dbReference>
<dbReference type="GO" id="GO:0003677">
    <property type="term" value="F:DNA binding"/>
    <property type="evidence" value="ECO:0007669"/>
    <property type="project" value="TreeGrafter"/>
</dbReference>
<feature type="compositionally biased region" description="Basic and acidic residues" evidence="7">
    <location>
        <begin position="639"/>
        <end position="654"/>
    </location>
</feature>
<keyword evidence="11" id="KW-1185">Reference proteome</keyword>
<dbReference type="AlphaFoldDB" id="A0AAD8L5K0"/>
<keyword evidence="4" id="KW-0804">Transcription</keyword>
<feature type="domain" description="RST" evidence="9">
    <location>
        <begin position="142"/>
        <end position="200"/>
    </location>
</feature>
<comment type="caution">
    <text evidence="10">The sequence shown here is derived from an EMBL/GenBank/DDBJ whole genome shotgun (WGS) entry which is preliminary data.</text>
</comment>
<feature type="compositionally biased region" description="Polar residues" evidence="7">
    <location>
        <begin position="664"/>
        <end position="674"/>
    </location>
</feature>
<comment type="similarity">
    <text evidence="2">Belongs to the TAF4 family.</text>
</comment>
<evidence type="ECO:0000259" key="9">
    <source>
        <dbReference type="Pfam" id="PF12174"/>
    </source>
</evidence>
<reference evidence="10" key="1">
    <citation type="journal article" date="2023" name="bioRxiv">
        <title>Improved chromosome-level genome assembly for marigold (Tagetes erecta).</title>
        <authorList>
            <person name="Jiang F."/>
            <person name="Yuan L."/>
            <person name="Wang S."/>
            <person name="Wang H."/>
            <person name="Xu D."/>
            <person name="Wang A."/>
            <person name="Fan W."/>
        </authorList>
    </citation>
    <scope>NUCLEOTIDE SEQUENCE</scope>
    <source>
        <strain evidence="10">WSJ</strain>
        <tissue evidence="10">Leaf</tissue>
    </source>
</reference>
<name>A0AAD8L5K0_TARER</name>
<feature type="domain" description="Transcription initiation factor TFIID component TAF4 C-terminal" evidence="8">
    <location>
        <begin position="438"/>
        <end position="703"/>
    </location>
</feature>
<dbReference type="InterPro" id="IPR007900">
    <property type="entry name" value="TAF4_C"/>
</dbReference>
<evidence type="ECO:0000256" key="6">
    <source>
        <dbReference type="ARBA" id="ARBA00058775"/>
    </source>
</evidence>
<dbReference type="Pfam" id="PF05236">
    <property type="entry name" value="TAF4"/>
    <property type="match status" value="1"/>
</dbReference>
<dbReference type="FunFam" id="1.10.20.10:FF:000015">
    <property type="entry name" value="Transcription initiation factor TFIID subunit 4B"/>
    <property type="match status" value="1"/>
</dbReference>
<organism evidence="10 11">
    <name type="scientific">Tagetes erecta</name>
    <name type="common">African marigold</name>
    <dbReference type="NCBI Taxonomy" id="13708"/>
    <lineage>
        <taxon>Eukaryota</taxon>
        <taxon>Viridiplantae</taxon>
        <taxon>Streptophyta</taxon>
        <taxon>Embryophyta</taxon>
        <taxon>Tracheophyta</taxon>
        <taxon>Spermatophyta</taxon>
        <taxon>Magnoliopsida</taxon>
        <taxon>eudicotyledons</taxon>
        <taxon>Gunneridae</taxon>
        <taxon>Pentapetalae</taxon>
        <taxon>asterids</taxon>
        <taxon>campanulids</taxon>
        <taxon>Asterales</taxon>
        <taxon>Asteraceae</taxon>
        <taxon>Asteroideae</taxon>
        <taxon>Heliantheae alliance</taxon>
        <taxon>Tageteae</taxon>
        <taxon>Tagetes</taxon>
    </lineage>
</organism>
<dbReference type="Proteomes" id="UP001229421">
    <property type="component" value="Unassembled WGS sequence"/>
</dbReference>
<comment type="function">
    <text evidence="6">TAFs are components of the transcription factor IID (TFIID) complex that is essential for mediating regulation of RNA polymerase transcription.</text>
</comment>
<keyword evidence="5" id="KW-0539">Nucleus</keyword>
<dbReference type="PANTHER" id="PTHR15138:SF14">
    <property type="entry name" value="TRANSCRIPTION INITIATION FACTOR TFIID SUBUNIT 4"/>
    <property type="match status" value="1"/>
</dbReference>
<accession>A0AAD8L5K0</accession>
<dbReference type="EMBL" id="JAUHHV010000002">
    <property type="protein sequence ID" value="KAK1433433.1"/>
    <property type="molecule type" value="Genomic_DNA"/>
</dbReference>
<evidence type="ECO:0000313" key="10">
    <source>
        <dbReference type="EMBL" id="KAK1433433.1"/>
    </source>
</evidence>
<sequence>MNSSFMKLLQEDEDETMHYGAEFDAFIANLNMDAGFALSQEINHTPDQLCQQWQSSKREEVKTHIQDQQSSSMEVHRQMPGNVSQYPPNHTSGDINHDLLVPNRPQDDQSITQNLDNTCLLQRMSNQQDMTTGQTVNAMNRPAGREVPFASLFPLIQPRLDNDRAMQLQSGNINKFAFVRHLRALVGEHMIKVALYKFQQGQLRSWKMDLTVFLFAQLSAKQNTKSSSPYVAASSIHQSSDPSTLPMEKTLEKIPLLERQSGSHGARHTDFPQSSFSSYGNIGGNHQTGGISNVSMSSASLQMGQGPIHPIKTDVGGSTHFTNNSPNSSLWQPSRHKDQSLMSSMTYRKPDHMDHTFEISSRHGFSTPTNKPKPRSITAQLECQNASAGIVSLAAGNKTPPPKPTVATEKPLEVSPVYSLSKKQRVSGSFSDHSIHQLNDVVAVGGVNLQEEEEQLFSRSKEENRVSEVSRKVVQEEEKRLFLQKVPLQKKLAEIMSKCGVMNKANDVEQCLSLCTEERMHGLITNLIRLSKQRVNIEKARHRTVITSDVWQQILSLNQKAREEWEEKQADADKLQRADEVNKEQDDKMRADANVAARAAAGGDDMLSKWKLKAERLRKKFEGGPDAESASQPSAVLTSERKSSKDNPDTEMTSHGRIRKSVRNQDLGQSGDSIPFSRSVSVKDVISVLEREIKMSRSTLTYNLYEHVHSDSVSE</sequence>
<dbReference type="CDD" id="cd08045">
    <property type="entry name" value="HFD_TAF4"/>
    <property type="match status" value="1"/>
</dbReference>
<evidence type="ECO:0000259" key="8">
    <source>
        <dbReference type="Pfam" id="PF05236"/>
    </source>
</evidence>
<dbReference type="GO" id="GO:0006367">
    <property type="term" value="P:transcription initiation at RNA polymerase II promoter"/>
    <property type="evidence" value="ECO:0007669"/>
    <property type="project" value="TreeGrafter"/>
</dbReference>
<dbReference type="InterPro" id="IPR009072">
    <property type="entry name" value="Histone-fold"/>
</dbReference>
<evidence type="ECO:0000256" key="7">
    <source>
        <dbReference type="SAM" id="MobiDB-lite"/>
    </source>
</evidence>
<evidence type="ECO:0000313" key="11">
    <source>
        <dbReference type="Proteomes" id="UP001229421"/>
    </source>
</evidence>
<evidence type="ECO:0000256" key="2">
    <source>
        <dbReference type="ARBA" id="ARBA00006178"/>
    </source>
</evidence>
<evidence type="ECO:0000256" key="1">
    <source>
        <dbReference type="ARBA" id="ARBA00004123"/>
    </source>
</evidence>
<feature type="region of interest" description="Disordered" evidence="7">
    <location>
        <begin position="621"/>
        <end position="674"/>
    </location>
</feature>
<dbReference type="PANTHER" id="PTHR15138">
    <property type="entry name" value="TRANSCRIPTION INITIATION FACTOR TFIID SUBUNIT 4"/>
    <property type="match status" value="1"/>
</dbReference>
<dbReference type="GO" id="GO:0016251">
    <property type="term" value="F:RNA polymerase II general transcription initiation factor activity"/>
    <property type="evidence" value="ECO:0007669"/>
    <property type="project" value="TreeGrafter"/>
</dbReference>
<dbReference type="GO" id="GO:0005669">
    <property type="term" value="C:transcription factor TFIID complex"/>
    <property type="evidence" value="ECO:0007669"/>
    <property type="project" value="InterPro"/>
</dbReference>
<protein>
    <submittedName>
        <fullName evidence="10">Uncharacterized protein</fullName>
    </submittedName>
</protein>
<dbReference type="InterPro" id="IPR022003">
    <property type="entry name" value="RST"/>
</dbReference>
<evidence type="ECO:0000256" key="4">
    <source>
        <dbReference type="ARBA" id="ARBA00023163"/>
    </source>
</evidence>
<dbReference type="Pfam" id="PF12174">
    <property type="entry name" value="RST"/>
    <property type="match status" value="1"/>
</dbReference>